<proteinExistence type="predicted"/>
<reference evidence="3 4" key="1">
    <citation type="submission" date="2020-08" db="EMBL/GenBank/DDBJ databases">
        <title>The genome sequence of Novosphingobium flavum 4Y4.</title>
        <authorList>
            <person name="Liu Y."/>
        </authorList>
    </citation>
    <scope>NUCLEOTIDE SEQUENCE [LARGE SCALE GENOMIC DNA]</scope>
    <source>
        <strain evidence="3 4">4Y4</strain>
    </source>
</reference>
<dbReference type="PANTHER" id="PTHR43283:SF3">
    <property type="entry name" value="BETA-LACTAMASE FAMILY PROTEIN (AFU_ORTHOLOGUE AFUA_5G07500)"/>
    <property type="match status" value="1"/>
</dbReference>
<dbReference type="InterPro" id="IPR012338">
    <property type="entry name" value="Beta-lactam/transpept-like"/>
</dbReference>
<protein>
    <submittedName>
        <fullName evidence="3">Serine hydrolase</fullName>
    </submittedName>
</protein>
<dbReference type="Gene3D" id="3.40.710.10">
    <property type="entry name" value="DD-peptidase/beta-lactamase superfamily"/>
    <property type="match status" value="1"/>
</dbReference>
<keyword evidence="1" id="KW-0732">Signal</keyword>
<evidence type="ECO:0000313" key="4">
    <source>
        <dbReference type="Proteomes" id="UP000520156"/>
    </source>
</evidence>
<evidence type="ECO:0000256" key="1">
    <source>
        <dbReference type="SAM" id="SignalP"/>
    </source>
</evidence>
<dbReference type="AlphaFoldDB" id="A0A7X1KCY6"/>
<dbReference type="EMBL" id="JACLAU010000025">
    <property type="protein sequence ID" value="MBC2652746.1"/>
    <property type="molecule type" value="Genomic_DNA"/>
</dbReference>
<feature type="domain" description="Beta-lactamase-related" evidence="2">
    <location>
        <begin position="45"/>
        <end position="383"/>
    </location>
</feature>
<dbReference type="InterPro" id="IPR001466">
    <property type="entry name" value="Beta-lactam-related"/>
</dbReference>
<name>A0A7X1KCY6_9SPHN</name>
<sequence length="400" mass="43089">MLFALLCLAGPALAPPAGHAQEARVGPATVAVAFDRDRIRPLFAEGLADRAQGRPVTAQDPVRIASVSKLVTTLGVMRLVDQGRLELDRDVSDYLGWPIRNPAFPDRPITLRLLLSHQSSLTDDADYLIPLGETLRSRLGDPRAWDRSHAPGSGWFRYTNLNFPVVASVMERVTGERFDRLMARLVLAPLRIDACFNWSGCSPAALKRAVVLYRSTGEVARDDLHGVMPCPVTLADGAACDLSTYRPGDNGALFSPQGGLRIAMVDLARIGRMLARGGRGFLSARSFAALTAAQWRFDGTNGLDEDGTPSGFFCAYGLALQRLGEGEGKGKGVCRDGVFADGRVRWGHAGDAYGLRSGLWFDPATGRGLAFFTTAVDPADRGTRSAFSAAEERVTDRAGR</sequence>
<organism evidence="3 4">
    <name type="scientific">Novosphingobium aerophilum</name>
    <dbReference type="NCBI Taxonomy" id="2839843"/>
    <lineage>
        <taxon>Bacteria</taxon>
        <taxon>Pseudomonadati</taxon>
        <taxon>Pseudomonadota</taxon>
        <taxon>Alphaproteobacteria</taxon>
        <taxon>Sphingomonadales</taxon>
        <taxon>Sphingomonadaceae</taxon>
        <taxon>Novosphingobium</taxon>
    </lineage>
</organism>
<keyword evidence="4" id="KW-1185">Reference proteome</keyword>
<keyword evidence="3" id="KW-0378">Hydrolase</keyword>
<evidence type="ECO:0000259" key="2">
    <source>
        <dbReference type="Pfam" id="PF00144"/>
    </source>
</evidence>
<dbReference type="Proteomes" id="UP000520156">
    <property type="component" value="Unassembled WGS sequence"/>
</dbReference>
<dbReference type="PANTHER" id="PTHR43283">
    <property type="entry name" value="BETA-LACTAMASE-RELATED"/>
    <property type="match status" value="1"/>
</dbReference>
<dbReference type="SUPFAM" id="SSF56601">
    <property type="entry name" value="beta-lactamase/transpeptidase-like"/>
    <property type="match status" value="1"/>
</dbReference>
<comment type="caution">
    <text evidence="3">The sequence shown here is derived from an EMBL/GenBank/DDBJ whole genome shotgun (WGS) entry which is preliminary data.</text>
</comment>
<feature type="chain" id="PRO_5030580964" evidence="1">
    <location>
        <begin position="21"/>
        <end position="400"/>
    </location>
</feature>
<dbReference type="GO" id="GO:0016787">
    <property type="term" value="F:hydrolase activity"/>
    <property type="evidence" value="ECO:0007669"/>
    <property type="project" value="UniProtKB-KW"/>
</dbReference>
<dbReference type="Pfam" id="PF00144">
    <property type="entry name" value="Beta-lactamase"/>
    <property type="match status" value="1"/>
</dbReference>
<evidence type="ECO:0000313" key="3">
    <source>
        <dbReference type="EMBL" id="MBC2652746.1"/>
    </source>
</evidence>
<gene>
    <name evidence="3" type="ORF">H7F49_13670</name>
</gene>
<feature type="signal peptide" evidence="1">
    <location>
        <begin position="1"/>
        <end position="20"/>
    </location>
</feature>
<dbReference type="InterPro" id="IPR050789">
    <property type="entry name" value="Diverse_Enzym_Activities"/>
</dbReference>
<accession>A0A7X1KCY6</accession>